<protein>
    <recommendedName>
        <fullName evidence="1">UPF0261 domain-containing protein</fullName>
    </recommendedName>
</protein>
<name>X1TKP6_9ZZZZ</name>
<dbReference type="PANTHER" id="PTHR31862">
    <property type="entry name" value="UPF0261 DOMAIN PROTEIN (AFU_ORTHOLOGUE AFUA_1G10120)"/>
    <property type="match status" value="1"/>
</dbReference>
<dbReference type="InterPro" id="IPR056778">
    <property type="entry name" value="UPF0261_C"/>
</dbReference>
<dbReference type="Pfam" id="PF23189">
    <property type="entry name" value="UPF0261_C"/>
    <property type="match status" value="1"/>
</dbReference>
<evidence type="ECO:0000259" key="1">
    <source>
        <dbReference type="Pfam" id="PF23189"/>
    </source>
</evidence>
<dbReference type="PANTHER" id="PTHR31862:SF1">
    <property type="entry name" value="UPF0261 DOMAIN PROTEIN (AFU_ORTHOLOGUE AFUA_1G10120)"/>
    <property type="match status" value="1"/>
</dbReference>
<gene>
    <name evidence="2" type="ORF">S12H4_32628</name>
</gene>
<organism evidence="2">
    <name type="scientific">marine sediment metagenome</name>
    <dbReference type="NCBI Taxonomy" id="412755"/>
    <lineage>
        <taxon>unclassified sequences</taxon>
        <taxon>metagenomes</taxon>
        <taxon>ecological metagenomes</taxon>
    </lineage>
</organism>
<proteinExistence type="predicted"/>
<dbReference type="AlphaFoldDB" id="X1TKP6"/>
<accession>X1TKP6</accession>
<comment type="caution">
    <text evidence="2">The sequence shown here is derived from an EMBL/GenBank/DDBJ whole genome shotgun (WGS) entry which is preliminary data.</text>
</comment>
<feature type="domain" description="UPF0261" evidence="1">
    <location>
        <begin position="26"/>
        <end position="239"/>
    </location>
</feature>
<dbReference type="EMBL" id="BARW01019146">
    <property type="protein sequence ID" value="GAI91921.1"/>
    <property type="molecule type" value="Genomic_DNA"/>
</dbReference>
<reference evidence="2" key="1">
    <citation type="journal article" date="2014" name="Front. Microbiol.">
        <title>High frequency of phylogenetically diverse reductive dehalogenase-homologous genes in deep subseafloor sedimentary metagenomes.</title>
        <authorList>
            <person name="Kawai M."/>
            <person name="Futagami T."/>
            <person name="Toyoda A."/>
            <person name="Takaki Y."/>
            <person name="Nishi S."/>
            <person name="Hori S."/>
            <person name="Arai W."/>
            <person name="Tsubouchi T."/>
            <person name="Morono Y."/>
            <person name="Uchiyama I."/>
            <person name="Ito T."/>
            <person name="Fujiyama A."/>
            <person name="Inagaki F."/>
            <person name="Takami H."/>
        </authorList>
    </citation>
    <scope>NUCLEOTIDE SEQUENCE</scope>
    <source>
        <strain evidence="2">Expedition CK06-06</strain>
    </source>
</reference>
<sequence length="242" mass="26490">MKRVLSNAAGAISGMVEAQPQPEEKKTLVAITAMGVIEPAVENTKSLLEANGFETIVFHIKSALLDQMVQESAISGVIDLNTFELIRIFIYPGMPERKTRLESAFRKGLPVVIVPGGLDGIVLPVSADDIPEPLKGRKIYRSLPHVTVVRTTGEEMAKVAQIISSKANESEGPVAIVIPLQGFSAEDKAGHGFYEPETDAVFINEIKKQLRKCVKLIEVDAHINDAVFARKVADVFNRIYKR</sequence>
<dbReference type="Gene3D" id="3.40.50.12030">
    <property type="entry name" value="Uncharacterised protein family UPF0261, NC domain"/>
    <property type="match status" value="1"/>
</dbReference>
<evidence type="ECO:0000313" key="2">
    <source>
        <dbReference type="EMBL" id="GAI91921.1"/>
    </source>
</evidence>
<dbReference type="InterPro" id="IPR051353">
    <property type="entry name" value="Tobamovirus_resist_UPF0261"/>
</dbReference>